<dbReference type="PANTHER" id="PTHR45496">
    <property type="entry name" value="CHAPERONE DNAJ-DOMAIN SUPERFAMILY PROTEIN"/>
    <property type="match status" value="1"/>
</dbReference>
<proteinExistence type="predicted"/>
<dbReference type="PaxDb" id="65489-OBART01G28620.1"/>
<keyword evidence="3" id="KW-1185">Reference proteome</keyword>
<dbReference type="EnsemblPlants" id="OBART01G28620.1">
    <property type="protein sequence ID" value="OBART01G28620.1"/>
    <property type="gene ID" value="OBART01G28620"/>
</dbReference>
<evidence type="ECO:0008006" key="4">
    <source>
        <dbReference type="Google" id="ProtNLM"/>
    </source>
</evidence>
<dbReference type="AlphaFoldDB" id="A0A0D3ET82"/>
<dbReference type="Proteomes" id="UP000026960">
    <property type="component" value="Chromosome 1"/>
</dbReference>
<dbReference type="Gramene" id="OBART01G28620.1">
    <property type="protein sequence ID" value="OBART01G28620.1"/>
    <property type="gene ID" value="OBART01G28620"/>
</dbReference>
<feature type="compositionally biased region" description="Low complexity" evidence="1">
    <location>
        <begin position="50"/>
        <end position="79"/>
    </location>
</feature>
<reference evidence="2" key="2">
    <citation type="submission" date="2015-03" db="UniProtKB">
        <authorList>
            <consortium name="EnsemblPlants"/>
        </authorList>
    </citation>
    <scope>IDENTIFICATION</scope>
</reference>
<sequence>MDFSGGSTNGGGVASRRMQAERWLDIAGKLLAAWDLVGCKRFIEQTVETSSSPSPMSSSPPSRSSARATLTRSPSSASPDTNHADHAAVSCAYRRLALLSSGRAATHPGTDVALSLIHDAYAILSDPNHHPWPPSAALVPHPHVTSS</sequence>
<dbReference type="HOGENOM" id="CLU_1770969_0_0_1"/>
<organism evidence="2">
    <name type="scientific">Oryza barthii</name>
    <dbReference type="NCBI Taxonomy" id="65489"/>
    <lineage>
        <taxon>Eukaryota</taxon>
        <taxon>Viridiplantae</taxon>
        <taxon>Streptophyta</taxon>
        <taxon>Embryophyta</taxon>
        <taxon>Tracheophyta</taxon>
        <taxon>Spermatophyta</taxon>
        <taxon>Magnoliopsida</taxon>
        <taxon>Liliopsida</taxon>
        <taxon>Poales</taxon>
        <taxon>Poaceae</taxon>
        <taxon>BOP clade</taxon>
        <taxon>Oryzoideae</taxon>
        <taxon>Oryzeae</taxon>
        <taxon>Oryzinae</taxon>
        <taxon>Oryza</taxon>
    </lineage>
</organism>
<evidence type="ECO:0000313" key="3">
    <source>
        <dbReference type="Proteomes" id="UP000026960"/>
    </source>
</evidence>
<dbReference type="STRING" id="65489.A0A0D3ET82"/>
<dbReference type="PANTHER" id="PTHR45496:SF5">
    <property type="entry name" value="DNAJ DOMAIN CONTAINING PROTEIN, EXPRESSED"/>
    <property type="match status" value="1"/>
</dbReference>
<evidence type="ECO:0000256" key="1">
    <source>
        <dbReference type="SAM" id="MobiDB-lite"/>
    </source>
</evidence>
<dbReference type="InterPro" id="IPR053052">
    <property type="entry name" value="Imprinting_Balance_Reg"/>
</dbReference>
<accession>A0A0D3ET82</accession>
<feature type="region of interest" description="Disordered" evidence="1">
    <location>
        <begin position="46"/>
        <end position="84"/>
    </location>
</feature>
<reference evidence="2" key="1">
    <citation type="journal article" date="2009" name="Rice">
        <title>De Novo Next Generation Sequencing of Plant Genomes.</title>
        <authorList>
            <person name="Rounsley S."/>
            <person name="Marri P.R."/>
            <person name="Yu Y."/>
            <person name="He R."/>
            <person name="Sisneros N."/>
            <person name="Goicoechea J.L."/>
            <person name="Lee S.J."/>
            <person name="Angelova A."/>
            <person name="Kudrna D."/>
            <person name="Luo M."/>
            <person name="Affourtit J."/>
            <person name="Desany B."/>
            <person name="Knight J."/>
            <person name="Niazi F."/>
            <person name="Egholm M."/>
            <person name="Wing R.A."/>
        </authorList>
    </citation>
    <scope>NUCLEOTIDE SEQUENCE [LARGE SCALE GENOMIC DNA]</scope>
    <source>
        <strain evidence="2">cv. IRGC 105608</strain>
    </source>
</reference>
<name>A0A0D3ET82_9ORYZ</name>
<protein>
    <recommendedName>
        <fullName evidence="4">J domain-containing protein</fullName>
    </recommendedName>
</protein>
<evidence type="ECO:0000313" key="2">
    <source>
        <dbReference type="EnsemblPlants" id="OBART01G28620.1"/>
    </source>
</evidence>